<dbReference type="PANTHER" id="PTHR35385">
    <property type="entry name" value="PROTEIN B, PUTATIVE-RELATED-RELATED"/>
    <property type="match status" value="1"/>
</dbReference>
<organism evidence="2 3">
    <name type="scientific">Petrolisthes manimaculis</name>
    <dbReference type="NCBI Taxonomy" id="1843537"/>
    <lineage>
        <taxon>Eukaryota</taxon>
        <taxon>Metazoa</taxon>
        <taxon>Ecdysozoa</taxon>
        <taxon>Arthropoda</taxon>
        <taxon>Crustacea</taxon>
        <taxon>Multicrustacea</taxon>
        <taxon>Malacostraca</taxon>
        <taxon>Eumalacostraca</taxon>
        <taxon>Eucarida</taxon>
        <taxon>Decapoda</taxon>
        <taxon>Pleocyemata</taxon>
        <taxon>Anomura</taxon>
        <taxon>Galatheoidea</taxon>
        <taxon>Porcellanidae</taxon>
        <taxon>Petrolisthes</taxon>
    </lineage>
</organism>
<dbReference type="Pfam" id="PF10551">
    <property type="entry name" value="MULE"/>
    <property type="match status" value="1"/>
</dbReference>
<dbReference type="PANTHER" id="PTHR35385:SF2">
    <property type="entry name" value="PROTEIN B, PUTATIVE-RELATED"/>
    <property type="match status" value="1"/>
</dbReference>
<sequence length="268" mass="30155">MMFEKYFEQGLTTAQASRHHIWKMDLCEDLSAQANHAINPSLRAISYMRQQWLKREHGGYCNLSMAEALKKYAVDNPDVTLLTETINNQLCVVLVTPFMKRVHKELREAGEVVFVDATGSVDQLNTAVFPFLCAGPAGAVPLAVLFTSAQDEETLTKGFGLVKLAVGESSFYGQGAPQSFMTDNSEAERKALTTVWPGTAKYLCIFHVLQQFWRWLLDGKHGVGKTDRQKLMGMVKQLVYAKTKDMFFGVWTEFQACPEAVMYPSFTR</sequence>
<evidence type="ECO:0000313" key="2">
    <source>
        <dbReference type="EMBL" id="KAK4312687.1"/>
    </source>
</evidence>
<protein>
    <recommendedName>
        <fullName evidence="1">MULE transposase domain-containing protein</fullName>
    </recommendedName>
</protein>
<keyword evidence="3" id="KW-1185">Reference proteome</keyword>
<reference evidence="2" key="1">
    <citation type="submission" date="2023-11" db="EMBL/GenBank/DDBJ databases">
        <title>Genome assemblies of two species of porcelain crab, Petrolisthes cinctipes and Petrolisthes manimaculis (Anomura: Porcellanidae).</title>
        <authorList>
            <person name="Angst P."/>
        </authorList>
    </citation>
    <scope>NUCLEOTIDE SEQUENCE</scope>
    <source>
        <strain evidence="2">PB745_02</strain>
        <tissue evidence="2">Gill</tissue>
    </source>
</reference>
<dbReference type="AlphaFoldDB" id="A0AAE1PSX2"/>
<comment type="caution">
    <text evidence="2">The sequence shown here is derived from an EMBL/GenBank/DDBJ whole genome shotgun (WGS) entry which is preliminary data.</text>
</comment>
<evidence type="ECO:0000259" key="1">
    <source>
        <dbReference type="Pfam" id="PF10551"/>
    </source>
</evidence>
<dbReference type="Proteomes" id="UP001292094">
    <property type="component" value="Unassembled WGS sequence"/>
</dbReference>
<name>A0AAE1PSX2_9EUCA</name>
<dbReference type="EMBL" id="JAWZYT010001385">
    <property type="protein sequence ID" value="KAK4312687.1"/>
    <property type="molecule type" value="Genomic_DNA"/>
</dbReference>
<dbReference type="InterPro" id="IPR018289">
    <property type="entry name" value="MULE_transposase_dom"/>
</dbReference>
<gene>
    <name evidence="2" type="ORF">Pmani_015895</name>
</gene>
<evidence type="ECO:0000313" key="3">
    <source>
        <dbReference type="Proteomes" id="UP001292094"/>
    </source>
</evidence>
<proteinExistence type="predicted"/>
<accession>A0AAE1PSX2</accession>
<feature type="domain" description="MULE transposase" evidence="1">
    <location>
        <begin position="115"/>
        <end position="210"/>
    </location>
</feature>